<keyword evidence="3 8" id="KW-0813">Transport</keyword>
<dbReference type="EMBL" id="CM016552">
    <property type="protein sequence ID" value="TKW37911.1"/>
    <property type="molecule type" value="Genomic_DNA"/>
</dbReference>
<protein>
    <recommendedName>
        <fullName evidence="11">VPS37 C-terminal domain-containing protein</fullName>
    </recommendedName>
</protein>
<sequence>MSWRFPRFSSQQQQTDPNFQDIPTQSWYPPSVVGSSSRPSTPTSSSASPHQRASDHPQSSSRGQPSPAEAAGIIARLKDKSIEELQSLLKDKEAYNAFFNSLDQVKTQNNVHDELRKETLQLARENLEKEQQILELRNQCTIIRTTELAAAQDRLTDLERQKDDIMMSYSPAALLDKLQTSMAKLDEESEELHQKLLEKDIDLPTFVQKYKKLRTAYHKQALLHLAGQTSLR</sequence>
<keyword evidence="5 8" id="KW-0653">Protein transport</keyword>
<dbReference type="Proteomes" id="UP000298652">
    <property type="component" value="Chromosome 1"/>
</dbReference>
<keyword evidence="9" id="KW-0175">Coiled coil</keyword>
<reference evidence="12 13" key="1">
    <citation type="submission" date="2019-03" db="EMBL/GenBank/DDBJ databases">
        <title>WGS assembly of Setaria viridis.</title>
        <authorList>
            <person name="Huang P."/>
            <person name="Jenkins J."/>
            <person name="Grimwood J."/>
            <person name="Barry K."/>
            <person name="Healey A."/>
            <person name="Mamidi S."/>
            <person name="Sreedasyam A."/>
            <person name="Shu S."/>
            <person name="Feldman M."/>
            <person name="Wu J."/>
            <person name="Yu Y."/>
            <person name="Chen C."/>
            <person name="Johnson J."/>
            <person name="Rokhsar D."/>
            <person name="Baxter I."/>
            <person name="Schmutz J."/>
            <person name="Brutnell T."/>
            <person name="Kellogg E."/>
        </authorList>
    </citation>
    <scope>NUCLEOTIDE SEQUENCE [LARGE SCALE GENOMIC DNA]</scope>
    <source>
        <strain evidence="13">cv. A10</strain>
    </source>
</reference>
<dbReference type="AlphaFoldDB" id="A0A4U6W649"/>
<evidence type="ECO:0000256" key="7">
    <source>
        <dbReference type="ARBA" id="ARBA00061953"/>
    </source>
</evidence>
<dbReference type="SUPFAM" id="SSF140111">
    <property type="entry name" value="Endosomal sorting complex assembly domain"/>
    <property type="match status" value="1"/>
</dbReference>
<dbReference type="EMBL" id="CM016552">
    <property type="protein sequence ID" value="TKW37912.1"/>
    <property type="molecule type" value="Genomic_DNA"/>
</dbReference>
<evidence type="ECO:0000256" key="1">
    <source>
        <dbReference type="ARBA" id="ARBA00004177"/>
    </source>
</evidence>
<dbReference type="InterPro" id="IPR009851">
    <property type="entry name" value="Mod_r"/>
</dbReference>
<accession>A0A4U6W649</accession>
<dbReference type="Gramene" id="TKW37912">
    <property type="protein sequence ID" value="TKW37912"/>
    <property type="gene ID" value="SEVIR_1G080300v2"/>
</dbReference>
<feature type="compositionally biased region" description="Low complexity" evidence="10">
    <location>
        <begin position="29"/>
        <end position="49"/>
    </location>
</feature>
<evidence type="ECO:0000256" key="4">
    <source>
        <dbReference type="ARBA" id="ARBA00022753"/>
    </source>
</evidence>
<evidence type="ECO:0000256" key="9">
    <source>
        <dbReference type="SAM" id="Coils"/>
    </source>
</evidence>
<dbReference type="FunFam" id="1.10.287.660:FF:000005">
    <property type="entry name" value="Vacuolar protein-sorting-associated protein 37 homolog 1"/>
    <property type="match status" value="1"/>
</dbReference>
<dbReference type="PANTHER" id="PTHR13678">
    <property type="entry name" value="VACUOLAR PROTEIN SORTING-ASSOCIATED PROTEIN 37"/>
    <property type="match status" value="1"/>
</dbReference>
<evidence type="ECO:0000256" key="10">
    <source>
        <dbReference type="SAM" id="MobiDB-lite"/>
    </source>
</evidence>
<gene>
    <name evidence="12" type="ORF">SEVIR_1G080300v2</name>
</gene>
<feature type="domain" description="VPS37 C-terminal" evidence="11">
    <location>
        <begin position="152"/>
        <end position="232"/>
    </location>
</feature>
<comment type="similarity">
    <text evidence="2">Belongs to the VPS37 family.</text>
</comment>
<dbReference type="InterPro" id="IPR029012">
    <property type="entry name" value="Helix_hairpin_bin_sf"/>
</dbReference>
<comment type="function">
    <text evidence="6">Component of the ESCRT-I complex (endosomal sorting complex required for transport I), a regulator of vesicular trafficking process. Required for the sorting of endocytic ubiquitinated cargos into multivesicular bodies (MVBs).</text>
</comment>
<keyword evidence="4" id="KW-0967">Endosome</keyword>
<dbReference type="GO" id="GO:0000813">
    <property type="term" value="C:ESCRT I complex"/>
    <property type="evidence" value="ECO:0007669"/>
    <property type="project" value="UniProtKB-ARBA"/>
</dbReference>
<dbReference type="PANTHER" id="PTHR13678:SF2">
    <property type="entry name" value="VACUOLAR PROTEIN SORTING-ASSOCIATED PROTEIN 37A"/>
    <property type="match status" value="1"/>
</dbReference>
<evidence type="ECO:0000313" key="13">
    <source>
        <dbReference type="Proteomes" id="UP000298652"/>
    </source>
</evidence>
<proteinExistence type="inferred from homology"/>
<evidence type="ECO:0000256" key="8">
    <source>
        <dbReference type="PROSITE-ProRule" id="PRU00646"/>
    </source>
</evidence>
<evidence type="ECO:0000313" key="12">
    <source>
        <dbReference type="EMBL" id="TKW37911.1"/>
    </source>
</evidence>
<dbReference type="GO" id="GO:0006612">
    <property type="term" value="P:protein targeting to membrane"/>
    <property type="evidence" value="ECO:0007669"/>
    <property type="project" value="TreeGrafter"/>
</dbReference>
<evidence type="ECO:0000259" key="11">
    <source>
        <dbReference type="PROSITE" id="PS51314"/>
    </source>
</evidence>
<evidence type="ECO:0000256" key="5">
    <source>
        <dbReference type="ARBA" id="ARBA00022927"/>
    </source>
</evidence>
<feature type="region of interest" description="Disordered" evidence="10">
    <location>
        <begin position="1"/>
        <end position="68"/>
    </location>
</feature>
<evidence type="ECO:0000256" key="6">
    <source>
        <dbReference type="ARBA" id="ARBA00055844"/>
    </source>
</evidence>
<feature type="compositionally biased region" description="Polar residues" evidence="10">
    <location>
        <begin position="8"/>
        <end position="28"/>
    </location>
</feature>
<dbReference type="PROSITE" id="PS51314">
    <property type="entry name" value="VPS37_C"/>
    <property type="match status" value="1"/>
</dbReference>
<feature type="coiled-coil region" evidence="9">
    <location>
        <begin position="110"/>
        <end position="195"/>
    </location>
</feature>
<comment type="subunit">
    <text evidence="7">Component of the endosomal sorting required for transport complex I (ESCRT-I), composed of ELC, VPS28 and VPS37. Interacts with ELC.</text>
</comment>
<dbReference type="Pfam" id="PF07200">
    <property type="entry name" value="Mod_r"/>
    <property type="match status" value="1"/>
</dbReference>
<dbReference type="OMA" id="MFKPFWG"/>
<dbReference type="Gramene" id="TKW37911">
    <property type="protein sequence ID" value="TKW37911"/>
    <property type="gene ID" value="SEVIR_1G080300v2"/>
</dbReference>
<dbReference type="InterPro" id="IPR037202">
    <property type="entry name" value="ESCRT_assembly_dom"/>
</dbReference>
<name>A0A4U6W649_SETVI</name>
<dbReference type="GO" id="GO:0043162">
    <property type="term" value="P:ubiquitin-dependent protein catabolic process via the multivesicular body sorting pathway"/>
    <property type="evidence" value="ECO:0007669"/>
    <property type="project" value="TreeGrafter"/>
</dbReference>
<dbReference type="Gene3D" id="1.10.287.660">
    <property type="entry name" value="Helix hairpin bin"/>
    <property type="match status" value="1"/>
</dbReference>
<evidence type="ECO:0000256" key="3">
    <source>
        <dbReference type="ARBA" id="ARBA00022448"/>
    </source>
</evidence>
<organism evidence="12 13">
    <name type="scientific">Setaria viridis</name>
    <name type="common">Green bristlegrass</name>
    <name type="synonym">Setaria italica subsp. viridis</name>
    <dbReference type="NCBI Taxonomy" id="4556"/>
    <lineage>
        <taxon>Eukaryota</taxon>
        <taxon>Viridiplantae</taxon>
        <taxon>Streptophyta</taxon>
        <taxon>Embryophyta</taxon>
        <taxon>Tracheophyta</taxon>
        <taxon>Spermatophyta</taxon>
        <taxon>Magnoliopsida</taxon>
        <taxon>Liliopsida</taxon>
        <taxon>Poales</taxon>
        <taxon>Poaceae</taxon>
        <taxon>PACMAD clade</taxon>
        <taxon>Panicoideae</taxon>
        <taxon>Panicodae</taxon>
        <taxon>Paniceae</taxon>
        <taxon>Cenchrinae</taxon>
        <taxon>Setaria</taxon>
    </lineage>
</organism>
<comment type="subcellular location">
    <subcellularLocation>
        <location evidence="1">Endosome</location>
    </subcellularLocation>
</comment>
<keyword evidence="13" id="KW-1185">Reference proteome</keyword>
<dbReference type="GO" id="GO:0006623">
    <property type="term" value="P:protein targeting to vacuole"/>
    <property type="evidence" value="ECO:0007669"/>
    <property type="project" value="TreeGrafter"/>
</dbReference>
<evidence type="ECO:0000256" key="2">
    <source>
        <dbReference type="ARBA" id="ARBA00007617"/>
    </source>
</evidence>